<keyword evidence="3" id="KW-1185">Reference proteome</keyword>
<feature type="region of interest" description="Disordered" evidence="1">
    <location>
        <begin position="849"/>
        <end position="986"/>
    </location>
</feature>
<dbReference type="AlphaFoldDB" id="A0A9Q1RFX3"/>
<accession>A0A9Q1RFX3</accession>
<name>A0A9Q1RFX3_9SOLA</name>
<dbReference type="PANTHER" id="PTHR34536:SF6">
    <property type="entry name" value="DENTIN SIALOPHOSPHOPROTEIN-LIKE PROTEIN"/>
    <property type="match status" value="1"/>
</dbReference>
<dbReference type="PANTHER" id="PTHR34536">
    <property type="entry name" value="DENTIN SIALOPHOSPHOPROTEIN-LIKE PROTEIN"/>
    <property type="match status" value="1"/>
</dbReference>
<feature type="compositionally biased region" description="Polar residues" evidence="1">
    <location>
        <begin position="690"/>
        <end position="699"/>
    </location>
</feature>
<dbReference type="OrthoDB" id="1350766at2759"/>
<feature type="region of interest" description="Disordered" evidence="1">
    <location>
        <begin position="596"/>
        <end position="653"/>
    </location>
</feature>
<proteinExistence type="predicted"/>
<organism evidence="2 3">
    <name type="scientific">Anisodus acutangulus</name>
    <dbReference type="NCBI Taxonomy" id="402998"/>
    <lineage>
        <taxon>Eukaryota</taxon>
        <taxon>Viridiplantae</taxon>
        <taxon>Streptophyta</taxon>
        <taxon>Embryophyta</taxon>
        <taxon>Tracheophyta</taxon>
        <taxon>Spermatophyta</taxon>
        <taxon>Magnoliopsida</taxon>
        <taxon>eudicotyledons</taxon>
        <taxon>Gunneridae</taxon>
        <taxon>Pentapetalae</taxon>
        <taxon>asterids</taxon>
        <taxon>lamiids</taxon>
        <taxon>Solanales</taxon>
        <taxon>Solanaceae</taxon>
        <taxon>Solanoideae</taxon>
        <taxon>Hyoscyameae</taxon>
        <taxon>Anisodus</taxon>
    </lineage>
</organism>
<evidence type="ECO:0000256" key="1">
    <source>
        <dbReference type="SAM" id="MobiDB-lite"/>
    </source>
</evidence>
<dbReference type="Proteomes" id="UP001152561">
    <property type="component" value="Unassembled WGS sequence"/>
</dbReference>
<feature type="compositionally biased region" description="Polar residues" evidence="1">
    <location>
        <begin position="599"/>
        <end position="613"/>
    </location>
</feature>
<feature type="region of interest" description="Disordered" evidence="1">
    <location>
        <begin position="690"/>
        <end position="744"/>
    </location>
</feature>
<feature type="compositionally biased region" description="Polar residues" evidence="1">
    <location>
        <begin position="74"/>
        <end position="84"/>
    </location>
</feature>
<evidence type="ECO:0000313" key="2">
    <source>
        <dbReference type="EMBL" id="KAJ8554392.1"/>
    </source>
</evidence>
<dbReference type="EMBL" id="JAJAGQ010000009">
    <property type="protein sequence ID" value="KAJ8554392.1"/>
    <property type="molecule type" value="Genomic_DNA"/>
</dbReference>
<sequence>MLSTELSWKAVTKGRRSRKTVARRLNEGMKVINRSPKRVGDFSGSDSDKIAEAGCWFSDKVEHVPIKKRRHLLLTSSAQSQNPSIDREDSPSPQSVATPMPSEDFSGIALLADVACINDMDDDLRNAKEAHALVACAVPGGSVGSTHSKQILALKESTDPGRGDMMNASNTETSTFNESAVAPKGFAEFKEPSVVNRPVSPKMDRMHWDLNTLMDTWEQPPRDYSMENAVAEGVNHGAQKEELKIEIFDKKGDFEDYKHNFVKCVPPGQNAIYEFASVNAEVCKHESVSVNDRIFTEEIFHGNLVSHCTKAMDPLSAQKETFGELVTGDASLADSAFVKSHNASCMLVSNGLITTASDGVILTRIRDSSVKAAGFSKAALSEYIGHSDPIMTNEVSDTSILNAMGVESADSNPTETDFGNHSSKCEDLSASQAPKVEGQSVTVEPVEQHDNILAIDSRMQSEGNEVISKFSDSYTSDQVEKCMTSGKDSSRSCNEGLQIDDPSQFAKSASAFEDCHNSDISQEDHSQMISREHVTRIEAGYDSPFEDGELRGSIMYSWEENEIEDGENERVDYELDGRDDMDSDGGDYPASEIVEAGSEGSQSIEKRISSTSGCPEVDFVKGGSPRNFMRRQFNRDDNSKGLDTGSRSTTQRFSDKIGGKENAFRKGHTSDCMATYGFRGPYMEEIGSKTNRGKLQSRTEGPHQNRPRDLIGSYQRPVRGVSPDKFVGRYQSGYNSRDTGATDGQWNSWKARNCHPYVHHGSESHNYSRRRNFANSADKFGGLNSRDHLQSIIFPSEGVRRPLVRRRSSVERDDYYDVRNRMVPARRGYQSRSGARSFSQRVVRGNREEEYEPILGDGDLSSVRVPQYLPRGERTRSPASSRVTRISPPRRRSCSRSRTPSPHPWHTQRERNFSTRRHSRSPDVRSHARMERTRIPFRKHGFTVNYGEDFSSPPRGHCPPKHSSRWLDERSFAGDHSNNRWPRKNN</sequence>
<gene>
    <name evidence="2" type="ORF">K7X08_025070</name>
</gene>
<feature type="region of interest" description="Disordered" evidence="1">
    <location>
        <begin position="74"/>
        <end position="102"/>
    </location>
</feature>
<feature type="compositionally biased region" description="Polar residues" evidence="1">
    <location>
        <begin position="732"/>
        <end position="744"/>
    </location>
</feature>
<feature type="compositionally biased region" description="Basic and acidic residues" evidence="1">
    <location>
        <begin position="700"/>
        <end position="709"/>
    </location>
</feature>
<evidence type="ECO:0000313" key="3">
    <source>
        <dbReference type="Proteomes" id="UP001152561"/>
    </source>
</evidence>
<reference evidence="3" key="1">
    <citation type="journal article" date="2023" name="Proc. Natl. Acad. Sci. U.S.A.">
        <title>Genomic and structural basis for evolution of tropane alkaloid biosynthesis.</title>
        <authorList>
            <person name="Wanga Y.-J."/>
            <person name="Taina T."/>
            <person name="Yua J.-Y."/>
            <person name="Lia J."/>
            <person name="Xua B."/>
            <person name="Chenc J."/>
            <person name="D'Auriad J.C."/>
            <person name="Huanga J.-P."/>
            <person name="Huanga S.-X."/>
        </authorList>
    </citation>
    <scope>NUCLEOTIDE SEQUENCE [LARGE SCALE GENOMIC DNA]</scope>
    <source>
        <strain evidence="3">cv. KIB-2019</strain>
    </source>
</reference>
<feature type="compositionally biased region" description="Basic and acidic residues" evidence="1">
    <location>
        <begin position="920"/>
        <end position="934"/>
    </location>
</feature>
<comment type="caution">
    <text evidence="2">The sequence shown here is derived from an EMBL/GenBank/DDBJ whole genome shotgun (WGS) entry which is preliminary data.</text>
</comment>
<protein>
    <submittedName>
        <fullName evidence="2">Uncharacterized protein</fullName>
    </submittedName>
</protein>